<dbReference type="AlphaFoldDB" id="A0A4V6PLM9"/>
<evidence type="ECO:0000313" key="2">
    <source>
        <dbReference type="Proteomes" id="UP000294796"/>
    </source>
</evidence>
<dbReference type="SUPFAM" id="SSF48452">
    <property type="entry name" value="TPR-like"/>
    <property type="match status" value="2"/>
</dbReference>
<organism evidence="1 2">
    <name type="scientific">Luteimonas aestuarii</name>
    <dbReference type="NCBI Taxonomy" id="453837"/>
    <lineage>
        <taxon>Bacteria</taxon>
        <taxon>Pseudomonadati</taxon>
        <taxon>Pseudomonadota</taxon>
        <taxon>Gammaproteobacteria</taxon>
        <taxon>Lysobacterales</taxon>
        <taxon>Lysobacteraceae</taxon>
        <taxon>Luteimonas</taxon>
    </lineage>
</organism>
<accession>A0A4V6PLM9</accession>
<gene>
    <name evidence="1" type="ORF">E2F46_10020</name>
</gene>
<dbReference type="InterPro" id="IPR027417">
    <property type="entry name" value="P-loop_NTPase"/>
</dbReference>
<dbReference type="EMBL" id="SMTF01000006">
    <property type="protein sequence ID" value="TDK23854.1"/>
    <property type="molecule type" value="Genomic_DNA"/>
</dbReference>
<dbReference type="RefSeq" id="WP_133321951.1">
    <property type="nucleotide sequence ID" value="NZ_SMTF01000006.1"/>
</dbReference>
<dbReference type="Gene3D" id="3.40.50.300">
    <property type="entry name" value="P-loop containing nucleotide triphosphate hydrolases"/>
    <property type="match status" value="1"/>
</dbReference>
<dbReference type="OrthoDB" id="5965059at2"/>
<keyword evidence="2" id="KW-1185">Reference proteome</keyword>
<dbReference type="Pfam" id="PF14559">
    <property type="entry name" value="TPR_19"/>
    <property type="match status" value="2"/>
</dbReference>
<protein>
    <submittedName>
        <fullName evidence="1">Tetratricopeptide repeat protein</fullName>
    </submittedName>
</protein>
<dbReference type="InterPro" id="IPR011990">
    <property type="entry name" value="TPR-like_helical_dom_sf"/>
</dbReference>
<reference evidence="1 2" key="1">
    <citation type="submission" date="2019-03" db="EMBL/GenBank/DDBJ databases">
        <title>Luteimonas zhaokaii sp.nov., isolated from the rectal contents of Plateau pika in Yushu, Qinghai Province, China.</title>
        <authorList>
            <person name="Zhang G."/>
        </authorList>
    </citation>
    <scope>NUCLEOTIDE SEQUENCE [LARGE SCALE GENOMIC DNA]</scope>
    <source>
        <strain evidence="1 2">B9</strain>
    </source>
</reference>
<dbReference type="SMART" id="SM00028">
    <property type="entry name" value="TPR"/>
    <property type="match status" value="7"/>
</dbReference>
<dbReference type="PANTHER" id="PTHR12558:SF13">
    <property type="entry name" value="CELL DIVISION CYCLE PROTEIN 27 HOMOLOG"/>
    <property type="match status" value="1"/>
</dbReference>
<name>A0A4V6PLM9_9GAMM</name>
<comment type="caution">
    <text evidence="1">The sequence shown here is derived from an EMBL/GenBank/DDBJ whole genome shotgun (WGS) entry which is preliminary data.</text>
</comment>
<dbReference type="InterPro" id="IPR019734">
    <property type="entry name" value="TPR_rpt"/>
</dbReference>
<proteinExistence type="predicted"/>
<evidence type="ECO:0000313" key="1">
    <source>
        <dbReference type="EMBL" id="TDK23854.1"/>
    </source>
</evidence>
<dbReference type="PANTHER" id="PTHR12558">
    <property type="entry name" value="CELL DIVISION CYCLE 16,23,27"/>
    <property type="match status" value="1"/>
</dbReference>
<sequence>MQEQIFDALRRGAHDEALDAARAAVAAEPNASQPQLWLAMALKAAGRHDEAIAAIDHGIALSPEDADLHVHRAGLLLGARDLQAAQSALAQAVTLDPNQFGAYVMQAHLALAEGKPEEAERLSKLAARLAPEHPWSLALDGTLALHRGDADTALSLSTRALEMAPDDARVLLAAGLAYRQKGHHAFAEQMFRRLLDSEGAGPGSRLLLVQTMQVQRRPEDALEALQPLLKGDAPAHGLLRLAGELALQSGRTEEGMASLRRVLQQVPDDEPALFALMQAWRMTGDTEDARRTLEDALAKAPASALLWRARLAVEDTQDGADGIVDRWNTAAPGHVGALEARMQQHRRRGELDAAEAVAQRILAEMPGNALAHGLVVDRLHARDPGAAIDYVDNLLSQAGGDAAKEQLLVWLGALEDSAGRYAQAVARWTMLAELRRPAQLPLTPVSLLPDKVPAGDWPAWDTGGDAGNASRDLQTLFLWGPPGSCVEYVATQLSAFDGFRADRMSAAAPGDGFQRFASIDQLSSGELSGAMVADEWRKSLEARGIAGEHVIDWLVWWDNALLRALRPHFPAAGVVFVVRDPRDMLLQWLARGSPMQFSVPSPLLAAQWMSAVLSQMADTVAQPLFRSVLLKIDGIEGDAAAIGVRLSEALGLQVPVVPVAADILPAGHWRKYAEALAEPFAVLTPIAKQLGYPED</sequence>
<dbReference type="Proteomes" id="UP000294796">
    <property type="component" value="Unassembled WGS sequence"/>
</dbReference>
<dbReference type="Gene3D" id="1.25.40.10">
    <property type="entry name" value="Tetratricopeptide repeat domain"/>
    <property type="match status" value="2"/>
</dbReference>
<dbReference type="Pfam" id="PF13432">
    <property type="entry name" value="TPR_16"/>
    <property type="match status" value="1"/>
</dbReference>